<reference evidence="2 3" key="1">
    <citation type="submission" date="2023-02" db="EMBL/GenBank/DDBJ databases">
        <title>LHISI_Scaffold_Assembly.</title>
        <authorList>
            <person name="Stuart O.P."/>
            <person name="Cleave R."/>
            <person name="Magrath M.J.L."/>
            <person name="Mikheyev A.S."/>
        </authorList>
    </citation>
    <scope>NUCLEOTIDE SEQUENCE [LARGE SCALE GENOMIC DNA]</scope>
    <source>
        <strain evidence="2">Daus_M_001</strain>
        <tissue evidence="2">Leg muscle</tissue>
    </source>
</reference>
<name>A0ABQ9GHU5_9NEOP</name>
<evidence type="ECO:0000313" key="2">
    <source>
        <dbReference type="EMBL" id="KAJ8871612.1"/>
    </source>
</evidence>
<feature type="region of interest" description="Disordered" evidence="1">
    <location>
        <begin position="829"/>
        <end position="849"/>
    </location>
</feature>
<organism evidence="2 3">
    <name type="scientific">Dryococelus australis</name>
    <dbReference type="NCBI Taxonomy" id="614101"/>
    <lineage>
        <taxon>Eukaryota</taxon>
        <taxon>Metazoa</taxon>
        <taxon>Ecdysozoa</taxon>
        <taxon>Arthropoda</taxon>
        <taxon>Hexapoda</taxon>
        <taxon>Insecta</taxon>
        <taxon>Pterygota</taxon>
        <taxon>Neoptera</taxon>
        <taxon>Polyneoptera</taxon>
        <taxon>Phasmatodea</taxon>
        <taxon>Verophasmatodea</taxon>
        <taxon>Anareolatae</taxon>
        <taxon>Phasmatidae</taxon>
        <taxon>Eurycanthinae</taxon>
        <taxon>Dryococelus</taxon>
    </lineage>
</organism>
<feature type="region of interest" description="Disordered" evidence="1">
    <location>
        <begin position="149"/>
        <end position="179"/>
    </location>
</feature>
<evidence type="ECO:0000313" key="3">
    <source>
        <dbReference type="Proteomes" id="UP001159363"/>
    </source>
</evidence>
<accession>A0ABQ9GHU5</accession>
<dbReference type="Proteomes" id="UP001159363">
    <property type="component" value="Chromosome 11"/>
</dbReference>
<keyword evidence="3" id="KW-1185">Reference proteome</keyword>
<proteinExistence type="predicted"/>
<dbReference type="EMBL" id="JARBHB010000012">
    <property type="protein sequence ID" value="KAJ8871612.1"/>
    <property type="molecule type" value="Genomic_DNA"/>
</dbReference>
<protein>
    <submittedName>
        <fullName evidence="2">Uncharacterized protein</fullName>
    </submittedName>
</protein>
<sequence length="889" mass="97891">MAGGSHIAEGRCLSGSQRPLDVNHHPPSPFLASSIPGLLSATPAPFTALTYRHAKSRGQLHIFFPPRPVDDEGCRRSTFRGTLGSPLSPPLFACSLGPLRPIVLAGGLMAESLFTPLCAMLNPRPLVDQQTQLTAERTRAIFSAAGRAPTLKEPPRDTSLRVGGGENCKQNTADENNMVDGNKQAAGNNMVEFNMATDPPRPALVLVPTPDSIFRYDPHSRESRSDPAGDRTRSALVVGEQSNRSAVAPNSFDCLGAVNLLLHKLVKYLPGYRCPISLPSDAGSSSDGDVIVRAPTISRIELAARLAGQPYMHSRHYLRGSHLASWPAQPIGNEALIGERRCNMLLACALGFRRINGSVTFVFASMEQRRFARAGGTVDPRENQPTCGIVRHDSQLPRSGSASPGYNLVFFCLPRARLVHLPPLHRSSLPHITTPPRRHHRYRSRRDVNKEARFLHMLRPGRDGEEVGRAGRLVIKTRTCPRAHARVRAASTLRPDFRDQEAVEERERTEEIETDILSHTVLPTLCINHHIMIPRAAVGLAPHVKPNRVLFSEGLTSGSWHVGAVADDTSGMRVFSGISRFPHTRIPALLDSTSFHPYSSQDFVFKRPRQLFMGTFKRGYCVALRASVAAPLDGSSGFSLAAWCKCVSRRWQHCNAPAIRTSFPGQREVWSWMGGKSDQLLTPPWTVNHCRRWAPLDAIRRSAEGAQYARLHAPAKPALKFFRQTSSNKFGRIRLGSYDVSGTRNGSAVLFMWAFSTCSDWLREALGTGLVFLIGYSMLWKTPGPALQWPISVRRLGVHVPDSWLVEGVSASGLARWLLHEVNVEQCQNASAGETEDPRENPPTSGIVLHDSCLRKSGVTRPGIEPGLSWWEASSLTTTPPWPLARLKY</sequence>
<evidence type="ECO:0000256" key="1">
    <source>
        <dbReference type="SAM" id="MobiDB-lite"/>
    </source>
</evidence>
<feature type="region of interest" description="Disordered" evidence="1">
    <location>
        <begin position="374"/>
        <end position="396"/>
    </location>
</feature>
<comment type="caution">
    <text evidence="2">The sequence shown here is derived from an EMBL/GenBank/DDBJ whole genome shotgun (WGS) entry which is preliminary data.</text>
</comment>
<gene>
    <name evidence="2" type="ORF">PR048_027939</name>
</gene>